<dbReference type="EMBL" id="CABPSJ010000003">
    <property type="protein sequence ID" value="VVE10616.1"/>
    <property type="molecule type" value="Genomic_DNA"/>
</dbReference>
<gene>
    <name evidence="2" type="ORF">PCO31110_02634</name>
</gene>
<evidence type="ECO:0000313" key="2">
    <source>
        <dbReference type="EMBL" id="VVE10616.1"/>
    </source>
</evidence>
<dbReference type="AlphaFoldDB" id="A0A5E4VET9"/>
<protein>
    <submittedName>
        <fullName evidence="2">Uncharacterized protein</fullName>
    </submittedName>
</protein>
<proteinExistence type="predicted"/>
<reference evidence="2 3" key="1">
    <citation type="submission" date="2019-08" db="EMBL/GenBank/DDBJ databases">
        <authorList>
            <person name="Peeters C."/>
        </authorList>
    </citation>
    <scope>NUCLEOTIDE SEQUENCE [LARGE SCALE GENOMIC DNA]</scope>
    <source>
        <strain evidence="2 3">LMG 31110</strain>
    </source>
</reference>
<organism evidence="2 3">
    <name type="scientific">Pandoraea communis</name>
    <dbReference type="NCBI Taxonomy" id="2508297"/>
    <lineage>
        <taxon>Bacteria</taxon>
        <taxon>Pseudomonadati</taxon>
        <taxon>Pseudomonadota</taxon>
        <taxon>Betaproteobacteria</taxon>
        <taxon>Burkholderiales</taxon>
        <taxon>Burkholderiaceae</taxon>
        <taxon>Pandoraea</taxon>
    </lineage>
</organism>
<accession>A0A5E4VET9</accession>
<evidence type="ECO:0000256" key="1">
    <source>
        <dbReference type="SAM" id="MobiDB-lite"/>
    </source>
</evidence>
<name>A0A5E4VET9_9BURK</name>
<feature type="region of interest" description="Disordered" evidence="1">
    <location>
        <begin position="1"/>
        <end position="26"/>
    </location>
</feature>
<sequence length="249" mass="27090">MAGCTEQHITHRAIRPQHAESSAPIAATVRSPHVAVRLRVQTACRLEANRAPVLIRPDALAVDTSRLHAYDLPRRNPALRGRCLSRGRRRQALAWTLAVIEPDVRVIGRAFAPALTNDKCVLNGRCLGIAERDANLPVTCTHNRPVCGPVPGHQHLALPSPATGRELGPTSVQHCQFGLGHRCLVGHIDISKSVCRTHSRHGGRGKTWRADQCHHANKTCGENRGIVAKPLHRDGIAVEESAQVVTDIV</sequence>
<evidence type="ECO:0000313" key="3">
    <source>
        <dbReference type="Proteomes" id="UP000337189"/>
    </source>
</evidence>
<dbReference type="Proteomes" id="UP000337189">
    <property type="component" value="Unassembled WGS sequence"/>
</dbReference>